<keyword evidence="1" id="KW-0812">Transmembrane</keyword>
<protein>
    <submittedName>
        <fullName evidence="2">Uncharacterized protein</fullName>
    </submittedName>
</protein>
<feature type="non-terminal residue" evidence="2">
    <location>
        <position position="1"/>
    </location>
</feature>
<keyword evidence="1" id="KW-1133">Transmembrane helix</keyword>
<gene>
    <name evidence="2" type="ORF">S01H1_63705</name>
</gene>
<evidence type="ECO:0000313" key="2">
    <source>
        <dbReference type="EMBL" id="GAG37745.1"/>
    </source>
</evidence>
<dbReference type="AlphaFoldDB" id="X0X402"/>
<reference evidence="2" key="1">
    <citation type="journal article" date="2014" name="Front. Microbiol.">
        <title>High frequency of phylogenetically diverse reductive dehalogenase-homologous genes in deep subseafloor sedimentary metagenomes.</title>
        <authorList>
            <person name="Kawai M."/>
            <person name="Futagami T."/>
            <person name="Toyoda A."/>
            <person name="Takaki Y."/>
            <person name="Nishi S."/>
            <person name="Hori S."/>
            <person name="Arai W."/>
            <person name="Tsubouchi T."/>
            <person name="Morono Y."/>
            <person name="Uchiyama I."/>
            <person name="Ito T."/>
            <person name="Fujiyama A."/>
            <person name="Inagaki F."/>
            <person name="Takami H."/>
        </authorList>
    </citation>
    <scope>NUCLEOTIDE SEQUENCE</scope>
    <source>
        <strain evidence="2">Expedition CK06-06</strain>
    </source>
</reference>
<proteinExistence type="predicted"/>
<keyword evidence="1" id="KW-0472">Membrane</keyword>
<name>X0X402_9ZZZZ</name>
<dbReference type="EMBL" id="BARS01041948">
    <property type="protein sequence ID" value="GAG37745.1"/>
    <property type="molecule type" value="Genomic_DNA"/>
</dbReference>
<evidence type="ECO:0000256" key="1">
    <source>
        <dbReference type="SAM" id="Phobius"/>
    </source>
</evidence>
<sequence>IVLIGIVLGVGLFVLSTLRTSIATDYDGSQDLINASAGTTTLTDSALTNFNLSSVDSVINQTSTAFTNYTFTGAGVITWGNNIVAANETDLLNVTYTYTYDATSSPEGAITTTISGLATFADWIAIIVVVIAAAIVLGVVLSSFGGKRNRI</sequence>
<organism evidence="2">
    <name type="scientific">marine sediment metagenome</name>
    <dbReference type="NCBI Taxonomy" id="412755"/>
    <lineage>
        <taxon>unclassified sequences</taxon>
        <taxon>metagenomes</taxon>
        <taxon>ecological metagenomes</taxon>
    </lineage>
</organism>
<feature type="transmembrane region" description="Helical" evidence="1">
    <location>
        <begin position="123"/>
        <end position="144"/>
    </location>
</feature>
<accession>X0X402</accession>
<comment type="caution">
    <text evidence="2">The sequence shown here is derived from an EMBL/GenBank/DDBJ whole genome shotgun (WGS) entry which is preliminary data.</text>
</comment>